<accession>A0A1M7ASQ7</accession>
<dbReference type="Proteomes" id="UP000184123">
    <property type="component" value="Unassembled WGS sequence"/>
</dbReference>
<name>A0A1M7ASQ7_9GAMM</name>
<dbReference type="EC" id="3.5.4.16" evidence="2"/>
<dbReference type="PANTHER" id="PTHR36445">
    <property type="entry name" value="GTP CYCLOHYDROLASE MPTA"/>
    <property type="match status" value="1"/>
</dbReference>
<dbReference type="Pfam" id="PF02649">
    <property type="entry name" value="GCHY-1"/>
    <property type="match status" value="1"/>
</dbReference>
<evidence type="ECO:0000256" key="1">
    <source>
        <dbReference type="ARBA" id="ARBA00022801"/>
    </source>
</evidence>
<organism evidence="3 4">
    <name type="scientific">Halomonas cupida</name>
    <dbReference type="NCBI Taxonomy" id="44933"/>
    <lineage>
        <taxon>Bacteria</taxon>
        <taxon>Pseudomonadati</taxon>
        <taxon>Pseudomonadota</taxon>
        <taxon>Gammaproteobacteria</taxon>
        <taxon>Oceanospirillales</taxon>
        <taxon>Halomonadaceae</taxon>
        <taxon>Halomonas</taxon>
    </lineage>
</organism>
<comment type="pathway">
    <text evidence="2">Cofactor biosynthesis; 7,8-dihydroneopterin triphosphate biosynthesis; 7,8-dihydroneopterin triphosphate from GTP: step 1/1.</text>
</comment>
<protein>
    <recommendedName>
        <fullName evidence="2">GTP cyclohydrolase FolE2</fullName>
        <ecNumber evidence="2">3.5.4.16</ecNumber>
    </recommendedName>
</protein>
<feature type="site" description="May be catalytically important" evidence="2">
    <location>
        <position position="171"/>
    </location>
</feature>
<dbReference type="NCBIfam" id="NF010200">
    <property type="entry name" value="PRK13674.1-1"/>
    <property type="match status" value="1"/>
</dbReference>
<evidence type="ECO:0000256" key="2">
    <source>
        <dbReference type="HAMAP-Rule" id="MF_01527"/>
    </source>
</evidence>
<keyword evidence="1 2" id="KW-0378">Hydrolase</keyword>
<dbReference type="AlphaFoldDB" id="A0A1M7ASQ7"/>
<dbReference type="GO" id="GO:0046654">
    <property type="term" value="P:tetrahydrofolate biosynthetic process"/>
    <property type="evidence" value="ECO:0007669"/>
    <property type="project" value="UniProtKB-UniRule"/>
</dbReference>
<dbReference type="InterPro" id="IPR022838">
    <property type="entry name" value="GTP_cyclohydrolase_FolE2"/>
</dbReference>
<evidence type="ECO:0000313" key="4">
    <source>
        <dbReference type="Proteomes" id="UP000184123"/>
    </source>
</evidence>
<gene>
    <name evidence="2" type="primary">folE2</name>
    <name evidence="3" type="ORF">SAMN05660971_00627</name>
</gene>
<dbReference type="HAMAP" id="MF_01527_B">
    <property type="entry name" value="GTP_cyclohydrol_B"/>
    <property type="match status" value="1"/>
</dbReference>
<proteinExistence type="inferred from homology"/>
<comment type="function">
    <text evidence="2">Converts GTP to 7,8-dihydroneopterin triphosphate.</text>
</comment>
<comment type="catalytic activity">
    <reaction evidence="2">
        <text>GTP + H2O = 7,8-dihydroneopterin 3'-triphosphate + formate + H(+)</text>
        <dbReference type="Rhea" id="RHEA:17473"/>
        <dbReference type="ChEBI" id="CHEBI:15377"/>
        <dbReference type="ChEBI" id="CHEBI:15378"/>
        <dbReference type="ChEBI" id="CHEBI:15740"/>
        <dbReference type="ChEBI" id="CHEBI:37565"/>
        <dbReference type="ChEBI" id="CHEBI:58462"/>
        <dbReference type="EC" id="3.5.4.16"/>
    </reaction>
</comment>
<dbReference type="UniPathway" id="UPA00848">
    <property type="reaction ID" value="UER00151"/>
</dbReference>
<evidence type="ECO:0000313" key="3">
    <source>
        <dbReference type="EMBL" id="SHL45677.1"/>
    </source>
</evidence>
<dbReference type="InterPro" id="IPR003801">
    <property type="entry name" value="GTP_cyclohydrolase_FolE2/MptA"/>
</dbReference>
<dbReference type="PANTHER" id="PTHR36445:SF1">
    <property type="entry name" value="GTP CYCLOHYDROLASE MPTA"/>
    <property type="match status" value="1"/>
</dbReference>
<reference evidence="3 4" key="1">
    <citation type="submission" date="2016-11" db="EMBL/GenBank/DDBJ databases">
        <authorList>
            <person name="Jaros S."/>
            <person name="Januszkiewicz K."/>
            <person name="Wedrychowicz H."/>
        </authorList>
    </citation>
    <scope>NUCLEOTIDE SEQUENCE [LARGE SCALE GENOMIC DNA]</scope>
    <source>
        <strain evidence="3 4">DSM 4740</strain>
    </source>
</reference>
<dbReference type="GO" id="GO:0003934">
    <property type="term" value="F:GTP cyclohydrolase I activity"/>
    <property type="evidence" value="ECO:0007669"/>
    <property type="project" value="UniProtKB-UniRule"/>
</dbReference>
<sequence>MMDLMLCYYVPYHAFTIIDGNTMSQLSLPDIASGSPLIDTALDWVGMEQIALPLHVAGRSIVGRASAGVSLDTPEARGVHMSRLYLALSELENHELTLSMVSEVLDTFLASHAGLSNTAFLDLGGEALLNRPALLSPLSGWKAYPFSLRCRQDSRGFEAVLGVTVGYSSTCPCSAALARQLIQQAFDEDFVDIPLSHESVRAWLGSEQGILATPHSQRSQAHISVRLSGDAEPLPLPSLIDSAEKALGTALQTAVKRVDEQAFALANGQNLMFCEDAARRLHRTLQRHPLVEGFRVRVVHGESLHAHDAVACSQSDWPSASR</sequence>
<dbReference type="Gene3D" id="3.10.270.10">
    <property type="entry name" value="Urate Oxidase"/>
    <property type="match status" value="1"/>
</dbReference>
<comment type="similarity">
    <text evidence="2">Belongs to the GTP cyclohydrolase IV family.</text>
</comment>
<dbReference type="STRING" id="44933.SAMN05660971_00627"/>
<dbReference type="EMBL" id="FRCA01000001">
    <property type="protein sequence ID" value="SHL45677.1"/>
    <property type="molecule type" value="Genomic_DNA"/>
</dbReference>